<dbReference type="AlphaFoldDB" id="A0ABD3I192"/>
<name>A0ABD3I192_9MARC</name>
<feature type="compositionally biased region" description="Polar residues" evidence="1">
    <location>
        <begin position="202"/>
        <end position="225"/>
    </location>
</feature>
<protein>
    <submittedName>
        <fullName evidence="2">Uncharacterized protein</fullName>
    </submittedName>
</protein>
<feature type="region of interest" description="Disordered" evidence="1">
    <location>
        <begin position="1"/>
        <end position="246"/>
    </location>
</feature>
<organism evidence="2 3">
    <name type="scientific">Riccia sorocarpa</name>
    <dbReference type="NCBI Taxonomy" id="122646"/>
    <lineage>
        <taxon>Eukaryota</taxon>
        <taxon>Viridiplantae</taxon>
        <taxon>Streptophyta</taxon>
        <taxon>Embryophyta</taxon>
        <taxon>Marchantiophyta</taxon>
        <taxon>Marchantiopsida</taxon>
        <taxon>Marchantiidae</taxon>
        <taxon>Marchantiales</taxon>
        <taxon>Ricciaceae</taxon>
        <taxon>Riccia</taxon>
    </lineage>
</organism>
<gene>
    <name evidence="2" type="ORF">R1sor_010608</name>
</gene>
<evidence type="ECO:0000313" key="3">
    <source>
        <dbReference type="Proteomes" id="UP001633002"/>
    </source>
</evidence>
<dbReference type="EMBL" id="JBJQOH010000002">
    <property type="protein sequence ID" value="KAL3696532.1"/>
    <property type="molecule type" value="Genomic_DNA"/>
</dbReference>
<accession>A0ABD3I192</accession>
<keyword evidence="3" id="KW-1185">Reference proteome</keyword>
<feature type="compositionally biased region" description="Low complexity" evidence="1">
    <location>
        <begin position="185"/>
        <end position="197"/>
    </location>
</feature>
<reference evidence="2 3" key="1">
    <citation type="submission" date="2024-09" db="EMBL/GenBank/DDBJ databases">
        <title>Chromosome-scale assembly of Riccia sorocarpa.</title>
        <authorList>
            <person name="Paukszto L."/>
        </authorList>
    </citation>
    <scope>NUCLEOTIDE SEQUENCE [LARGE SCALE GENOMIC DNA]</scope>
    <source>
        <strain evidence="2">LP-2024</strain>
        <tissue evidence="2">Aerial parts of the thallus</tissue>
    </source>
</reference>
<evidence type="ECO:0000256" key="1">
    <source>
        <dbReference type="SAM" id="MobiDB-lite"/>
    </source>
</evidence>
<comment type="caution">
    <text evidence="2">The sequence shown here is derived from an EMBL/GenBank/DDBJ whole genome shotgun (WGS) entry which is preliminary data.</text>
</comment>
<sequence length="531" mass="60050">MHCMAHGRTLDTRPSRGSRNAAAVERLSSRQDATRNHSTNINKARDFAVPDLGQFEPPKHPKSSPSPRNKHRHQGNYHTNGIDDVYYNGDDDRESVGSCPTPPQGYLEDRSEAQPQQSPRLSPRRGSPRRGIATSARDYYWEPPNDLSTRRSPRRRSPLPRCSDSLPAAEILDNFEPPERGCRVSGPSSPGGKKASPVNPGKNESNRNMKSNSGDSGTVSRNPQNGEVDDEEGDGGGCGSSVNLEPPLSVDVPYPAKWRCFGRRPPAMLEYRPMGEPRTRNVRPAGKQSFLVRRADEKRGCAGQVYEGDLWDDNYGVAKSIQEKMTTPLPYGESRVIRTGDIDPWFTPSRGDLIIINPAQNYYRAMKSGYVMSLRGRYMFGIGDLVVRLGKFLPNGTYIPYGNLELYMCASSKGWRFLGRQPYLVMDFNYHNLDYESPGKYLAIGTFLTESFKPRRGDIIIRGCTWSENSPDKHRRYHSAVRYWRPNMEFTPNDMLLRPYVDMGRCEKTKEFYWGAAELYSYSDNFENRGA</sequence>
<proteinExistence type="predicted"/>
<dbReference type="Proteomes" id="UP001633002">
    <property type="component" value="Unassembled WGS sequence"/>
</dbReference>
<evidence type="ECO:0000313" key="2">
    <source>
        <dbReference type="EMBL" id="KAL3696532.1"/>
    </source>
</evidence>